<dbReference type="SMR" id="A0A1H1HXZ6"/>
<dbReference type="InterPro" id="IPR017927">
    <property type="entry name" value="FAD-bd_FR_type"/>
</dbReference>
<dbReference type="PROSITE" id="PS00197">
    <property type="entry name" value="2FE2S_FER_1"/>
    <property type="match status" value="1"/>
</dbReference>
<dbReference type="GO" id="GO:0016491">
    <property type="term" value="F:oxidoreductase activity"/>
    <property type="evidence" value="ECO:0007669"/>
    <property type="project" value="InterPro"/>
</dbReference>
<sequence>MTRAVHIDATDIVIDSEESDTILEAAEKSGYSIPYSCRKGVCSTCLGTLIKGEVQDRSINIKAPADSVYFCQAKPLTDVTVRPTDWTKYDPTSRKKLDAKIKKINWLSNDIAELVLRFPIGVRAIFNAGQYLNIVFDGQTRSYSMANPPHKNAEAVLHVRKYEGGLFSDAFLANASPNEKILVEVPFGDVQLTLDSPEPLIMLATGTGFAPVKSIMENLIHLNIKRPVHFFWGGRHEPDLYMSDLVKSWNEKLDWFTYTPVLSQPPESWAGETGWVQSAALKHLKGHNKCSVYACGSNKMVSDARDLFVDAGLDIGDFHCDAFVPA</sequence>
<evidence type="ECO:0000256" key="2">
    <source>
        <dbReference type="ARBA" id="ARBA00022714"/>
    </source>
</evidence>
<dbReference type="Pfam" id="PF00175">
    <property type="entry name" value="NAD_binding_1"/>
    <property type="match status" value="1"/>
</dbReference>
<dbReference type="Pfam" id="PF00970">
    <property type="entry name" value="FAD_binding_6"/>
    <property type="match status" value="1"/>
</dbReference>
<dbReference type="PROSITE" id="PS51384">
    <property type="entry name" value="FAD_FR"/>
    <property type="match status" value="1"/>
</dbReference>
<gene>
    <name evidence="6" type="ORF">SAMN04489742_4785</name>
</gene>
<dbReference type="InterPro" id="IPR017938">
    <property type="entry name" value="Riboflavin_synthase-like_b-brl"/>
</dbReference>
<keyword evidence="2" id="KW-0001">2Fe-2S</keyword>
<proteinExistence type="predicted"/>
<dbReference type="PROSITE" id="PS51085">
    <property type="entry name" value="2FE2S_FER_2"/>
    <property type="match status" value="1"/>
</dbReference>
<dbReference type="PRINTS" id="PR00410">
    <property type="entry name" value="PHEHYDRXLASE"/>
</dbReference>
<dbReference type="InterPro" id="IPR001433">
    <property type="entry name" value="OxRdtase_FAD/NAD-bd"/>
</dbReference>
<dbReference type="InterPro" id="IPR036010">
    <property type="entry name" value="2Fe-2S_ferredoxin-like_sf"/>
</dbReference>
<organism evidence="6 7">
    <name type="scientific">Crystallibacter crystallopoietes</name>
    <dbReference type="NCBI Taxonomy" id="37928"/>
    <lineage>
        <taxon>Bacteria</taxon>
        <taxon>Bacillati</taxon>
        <taxon>Actinomycetota</taxon>
        <taxon>Actinomycetes</taxon>
        <taxon>Micrococcales</taxon>
        <taxon>Micrococcaceae</taxon>
        <taxon>Crystallibacter</taxon>
    </lineage>
</organism>
<dbReference type="InterPro" id="IPR012675">
    <property type="entry name" value="Beta-grasp_dom_sf"/>
</dbReference>
<dbReference type="Pfam" id="PF00111">
    <property type="entry name" value="Fer2"/>
    <property type="match status" value="1"/>
</dbReference>
<protein>
    <submittedName>
        <fullName evidence="6">CDP-4-dehydro-6-deoxyglucose reductase</fullName>
    </submittedName>
</protein>
<dbReference type="InterPro" id="IPR006058">
    <property type="entry name" value="2Fe2S_fd_BS"/>
</dbReference>
<keyword evidence="7" id="KW-1185">Reference proteome</keyword>
<feature type="domain" description="2Fe-2S ferredoxin-type" evidence="4">
    <location>
        <begin position="3"/>
        <end position="87"/>
    </location>
</feature>
<dbReference type="InterPro" id="IPR001041">
    <property type="entry name" value="2Fe-2S_ferredoxin-type"/>
</dbReference>
<dbReference type="CDD" id="cd00207">
    <property type="entry name" value="fer2"/>
    <property type="match status" value="1"/>
</dbReference>
<dbReference type="Proteomes" id="UP000181917">
    <property type="component" value="Unassembled WGS sequence"/>
</dbReference>
<evidence type="ECO:0000259" key="4">
    <source>
        <dbReference type="PROSITE" id="PS51085"/>
    </source>
</evidence>
<dbReference type="InterPro" id="IPR008333">
    <property type="entry name" value="Cbr1-like_FAD-bd_dom"/>
</dbReference>
<keyword evidence="2" id="KW-0479">Metal-binding</keyword>
<dbReference type="STRING" id="37928.SAMN04489742_4785"/>
<dbReference type="Gene3D" id="3.40.50.80">
    <property type="entry name" value="Nucleotide-binding domain of ferredoxin-NADP reductase (FNR) module"/>
    <property type="match status" value="1"/>
</dbReference>
<dbReference type="SUPFAM" id="SSF63380">
    <property type="entry name" value="Riboflavin synthase domain-like"/>
    <property type="match status" value="1"/>
</dbReference>
<dbReference type="SUPFAM" id="SSF54292">
    <property type="entry name" value="2Fe-2S ferredoxin-like"/>
    <property type="match status" value="1"/>
</dbReference>
<dbReference type="OrthoDB" id="9796486at2"/>
<dbReference type="InterPro" id="IPR050415">
    <property type="entry name" value="MRET"/>
</dbReference>
<comment type="cofactor">
    <cofactor evidence="1">
        <name>FAD</name>
        <dbReference type="ChEBI" id="CHEBI:57692"/>
    </cofactor>
</comment>
<dbReference type="CDD" id="cd06189">
    <property type="entry name" value="flavin_oxioreductase"/>
    <property type="match status" value="1"/>
</dbReference>
<dbReference type="PANTHER" id="PTHR47354:SF5">
    <property type="entry name" value="PROTEIN RFBI"/>
    <property type="match status" value="1"/>
</dbReference>
<dbReference type="PANTHER" id="PTHR47354">
    <property type="entry name" value="NADH OXIDOREDUCTASE HCR"/>
    <property type="match status" value="1"/>
</dbReference>
<evidence type="ECO:0000313" key="7">
    <source>
        <dbReference type="Proteomes" id="UP000181917"/>
    </source>
</evidence>
<feature type="domain" description="FAD-binding FR-type" evidence="5">
    <location>
        <begin position="94"/>
        <end position="193"/>
    </location>
</feature>
<evidence type="ECO:0000256" key="3">
    <source>
        <dbReference type="ARBA" id="ARBA00023014"/>
    </source>
</evidence>
<dbReference type="Gene3D" id="2.40.30.10">
    <property type="entry name" value="Translation factors"/>
    <property type="match status" value="1"/>
</dbReference>
<dbReference type="SUPFAM" id="SSF52343">
    <property type="entry name" value="Ferredoxin reductase-like, C-terminal NADP-linked domain"/>
    <property type="match status" value="1"/>
</dbReference>
<keyword evidence="3" id="KW-0411">Iron-sulfur</keyword>
<dbReference type="EMBL" id="FNKH01000003">
    <property type="protein sequence ID" value="SDR30303.1"/>
    <property type="molecule type" value="Genomic_DNA"/>
</dbReference>
<accession>A0A1H1HXZ6</accession>
<evidence type="ECO:0000313" key="6">
    <source>
        <dbReference type="EMBL" id="SDR30303.1"/>
    </source>
</evidence>
<evidence type="ECO:0000256" key="1">
    <source>
        <dbReference type="ARBA" id="ARBA00001974"/>
    </source>
</evidence>
<dbReference type="KEGG" id="acry:AC20117_22195"/>
<evidence type="ECO:0000259" key="5">
    <source>
        <dbReference type="PROSITE" id="PS51384"/>
    </source>
</evidence>
<dbReference type="InterPro" id="IPR039261">
    <property type="entry name" value="FNR_nucleotide-bd"/>
</dbReference>
<dbReference type="Gene3D" id="3.10.20.30">
    <property type="match status" value="1"/>
</dbReference>
<name>A0A1H1HXZ6_9MICC</name>
<reference evidence="6 7" key="1">
    <citation type="submission" date="2016-10" db="EMBL/GenBank/DDBJ databases">
        <authorList>
            <person name="de Groot N.N."/>
        </authorList>
    </citation>
    <scope>NUCLEOTIDE SEQUENCE [LARGE SCALE GENOMIC DNA]</scope>
    <source>
        <strain evidence="6 7">DSM 20117</strain>
    </source>
</reference>
<dbReference type="GO" id="GO:0051537">
    <property type="term" value="F:2 iron, 2 sulfur cluster binding"/>
    <property type="evidence" value="ECO:0007669"/>
    <property type="project" value="UniProtKB-KW"/>
</dbReference>
<keyword evidence="2" id="KW-0408">Iron</keyword>
<dbReference type="AlphaFoldDB" id="A0A1H1HXZ6"/>
<dbReference type="RefSeq" id="WP_074703562.1">
    <property type="nucleotide sequence ID" value="NZ_CP018865.1"/>
</dbReference>